<protein>
    <submittedName>
        <fullName evidence="3">Uncharacterized protein</fullName>
    </submittedName>
</protein>
<evidence type="ECO:0000256" key="2">
    <source>
        <dbReference type="SAM" id="Phobius"/>
    </source>
</evidence>
<accession>A0A0M0JBZ0</accession>
<evidence type="ECO:0000313" key="3">
    <source>
        <dbReference type="EMBL" id="KOO24101.1"/>
    </source>
</evidence>
<name>A0A0M0JBZ0_9EUKA</name>
<keyword evidence="2" id="KW-0472">Membrane</keyword>
<keyword evidence="4" id="KW-1185">Reference proteome</keyword>
<keyword evidence="2" id="KW-0812">Transmembrane</keyword>
<feature type="compositionally biased region" description="Low complexity" evidence="1">
    <location>
        <begin position="259"/>
        <end position="270"/>
    </location>
</feature>
<organism evidence="3 4">
    <name type="scientific">Chrysochromulina tobinii</name>
    <dbReference type="NCBI Taxonomy" id="1460289"/>
    <lineage>
        <taxon>Eukaryota</taxon>
        <taxon>Haptista</taxon>
        <taxon>Haptophyta</taxon>
        <taxon>Prymnesiophyceae</taxon>
        <taxon>Prymnesiales</taxon>
        <taxon>Chrysochromulinaceae</taxon>
        <taxon>Chrysochromulina</taxon>
    </lineage>
</organism>
<sequence length="279" mass="26933">MVQRVSLVRAAPLPSFRNLKPLRFRGGGALADVHDSGVLFAAGTPALATAVLFLLFALFSGGHKAAGAPSRHGAEGSGLLRTMVYSVCALLVVAALALRGDGASAPLSAISLLAGAAVAAALPAALATDMGDLSRRASLRSSAVTAALIVLLLALVAPMLIAMMQPAGAAAAKVAVVSAALKAASAAAPKSLSRGNGRAAAAAAAAAAARKAAAVLASSGDVSRSDALVCTLQLAARVLSSAGVGALLSQLLPSAAPSAAPSAVEDATAPSTPPPSTAT</sequence>
<feature type="non-terminal residue" evidence="3">
    <location>
        <position position="279"/>
    </location>
</feature>
<dbReference type="Proteomes" id="UP000037460">
    <property type="component" value="Unassembled WGS sequence"/>
</dbReference>
<feature type="transmembrane region" description="Helical" evidence="2">
    <location>
        <begin position="79"/>
        <end position="98"/>
    </location>
</feature>
<proteinExistence type="predicted"/>
<keyword evidence="2" id="KW-1133">Transmembrane helix</keyword>
<feature type="transmembrane region" description="Helical" evidence="2">
    <location>
        <begin position="38"/>
        <end position="59"/>
    </location>
</feature>
<evidence type="ECO:0000256" key="1">
    <source>
        <dbReference type="SAM" id="MobiDB-lite"/>
    </source>
</evidence>
<dbReference type="EMBL" id="JWZX01003126">
    <property type="protein sequence ID" value="KOO24101.1"/>
    <property type="molecule type" value="Genomic_DNA"/>
</dbReference>
<dbReference type="AlphaFoldDB" id="A0A0M0JBZ0"/>
<gene>
    <name evidence="3" type="ORF">Ctob_012460</name>
</gene>
<feature type="transmembrane region" description="Helical" evidence="2">
    <location>
        <begin position="104"/>
        <end position="127"/>
    </location>
</feature>
<comment type="caution">
    <text evidence="3">The sequence shown here is derived from an EMBL/GenBank/DDBJ whole genome shotgun (WGS) entry which is preliminary data.</text>
</comment>
<feature type="transmembrane region" description="Helical" evidence="2">
    <location>
        <begin position="139"/>
        <end position="161"/>
    </location>
</feature>
<reference evidence="4" key="1">
    <citation type="journal article" date="2015" name="PLoS Genet.">
        <title>Genome Sequence and Transcriptome Analyses of Chrysochromulina tobin: Metabolic Tools for Enhanced Algal Fitness in the Prominent Order Prymnesiales (Haptophyceae).</title>
        <authorList>
            <person name="Hovde B.T."/>
            <person name="Deodato C.R."/>
            <person name="Hunsperger H.M."/>
            <person name="Ryken S.A."/>
            <person name="Yost W."/>
            <person name="Jha R.K."/>
            <person name="Patterson J."/>
            <person name="Monnat R.J. Jr."/>
            <person name="Barlow S.B."/>
            <person name="Starkenburg S.R."/>
            <person name="Cattolico R.A."/>
        </authorList>
    </citation>
    <scope>NUCLEOTIDE SEQUENCE</scope>
    <source>
        <strain evidence="4">CCMP291</strain>
    </source>
</reference>
<evidence type="ECO:0000313" key="4">
    <source>
        <dbReference type="Proteomes" id="UP000037460"/>
    </source>
</evidence>
<feature type="region of interest" description="Disordered" evidence="1">
    <location>
        <begin position="259"/>
        <end position="279"/>
    </location>
</feature>